<dbReference type="AlphaFoldDB" id="A0A7Y0ADQ8"/>
<gene>
    <name evidence="2" type="ORF">HHL22_09505</name>
</gene>
<dbReference type="PANTHER" id="PTHR47432:SF1">
    <property type="entry name" value="CELL WALL ASSEMBLY REGULATOR SMI1"/>
    <property type="match status" value="1"/>
</dbReference>
<evidence type="ECO:0000259" key="1">
    <source>
        <dbReference type="SMART" id="SM00860"/>
    </source>
</evidence>
<protein>
    <submittedName>
        <fullName evidence="2">SMI1/KNR4 family protein</fullName>
    </submittedName>
</protein>
<dbReference type="InterPro" id="IPR018958">
    <property type="entry name" value="Knr4/Smi1-like_dom"/>
</dbReference>
<reference evidence="2 3" key="1">
    <citation type="submission" date="2020-04" db="EMBL/GenBank/DDBJ databases">
        <title>Hymenobacter polaris sp. nov., isolated from Arctic soil.</title>
        <authorList>
            <person name="Dahal R.H."/>
        </authorList>
    </citation>
    <scope>NUCLEOTIDE SEQUENCE [LARGE SCALE GENOMIC DNA]</scope>
    <source>
        <strain evidence="2 3">RP-2-7</strain>
    </source>
</reference>
<dbReference type="Gene3D" id="3.40.1580.10">
    <property type="entry name" value="SMI1/KNR4-like"/>
    <property type="match status" value="1"/>
</dbReference>
<dbReference type="SUPFAM" id="SSF160631">
    <property type="entry name" value="SMI1/KNR4-like"/>
    <property type="match status" value="1"/>
</dbReference>
<name>A0A7Y0ADQ8_9BACT</name>
<organism evidence="2 3">
    <name type="scientific">Hymenobacter polaris</name>
    <dbReference type="NCBI Taxonomy" id="2682546"/>
    <lineage>
        <taxon>Bacteria</taxon>
        <taxon>Pseudomonadati</taxon>
        <taxon>Bacteroidota</taxon>
        <taxon>Cytophagia</taxon>
        <taxon>Cytophagales</taxon>
        <taxon>Hymenobacteraceae</taxon>
        <taxon>Hymenobacter</taxon>
    </lineage>
</organism>
<dbReference type="SMART" id="SM00860">
    <property type="entry name" value="SMI1_KNR4"/>
    <property type="match status" value="1"/>
</dbReference>
<dbReference type="RefSeq" id="WP_169530735.1">
    <property type="nucleotide sequence ID" value="NZ_JABBGH010000001.1"/>
</dbReference>
<evidence type="ECO:0000313" key="3">
    <source>
        <dbReference type="Proteomes" id="UP000559626"/>
    </source>
</evidence>
<dbReference type="Pfam" id="PF09346">
    <property type="entry name" value="SMI1_KNR4"/>
    <property type="match status" value="1"/>
</dbReference>
<evidence type="ECO:0000313" key="2">
    <source>
        <dbReference type="EMBL" id="NML65439.1"/>
    </source>
</evidence>
<comment type="caution">
    <text evidence="2">The sequence shown here is derived from an EMBL/GenBank/DDBJ whole genome shotgun (WGS) entry which is preliminary data.</text>
</comment>
<sequence length="210" mass="23263">MVNDALNHISHWLARHAPRILNESLSPGASEADLAALEAAIGQHLPADYKALYLRHDGLNEEAENFGNFFYGMSFLPLAEVAANWQRRADVRVPVPVRHAHSGLKADNMQRPQWLCLGFDGSHVWLCVDLDPAGGHRYGQIILVDEEAETAFTVADSIVGLLTDFAHDLQKGRYALDPDALADDNEYLLPNAEIDLVNWSTAARWASFHA</sequence>
<dbReference type="GO" id="GO:0043332">
    <property type="term" value="C:mating projection tip"/>
    <property type="evidence" value="ECO:0007669"/>
    <property type="project" value="TreeGrafter"/>
</dbReference>
<proteinExistence type="predicted"/>
<dbReference type="InterPro" id="IPR037883">
    <property type="entry name" value="Knr4/Smi1-like_sf"/>
</dbReference>
<dbReference type="EMBL" id="JABBGH010000001">
    <property type="protein sequence ID" value="NML65439.1"/>
    <property type="molecule type" value="Genomic_DNA"/>
</dbReference>
<dbReference type="Proteomes" id="UP000559626">
    <property type="component" value="Unassembled WGS sequence"/>
</dbReference>
<feature type="domain" description="Knr4/Smi1-like" evidence="1">
    <location>
        <begin position="28"/>
        <end position="168"/>
    </location>
</feature>
<accession>A0A7Y0ADQ8</accession>
<dbReference type="InterPro" id="IPR051873">
    <property type="entry name" value="KNR4/SMI1_regulator"/>
</dbReference>
<keyword evidence="3" id="KW-1185">Reference proteome</keyword>
<dbReference type="PANTHER" id="PTHR47432">
    <property type="entry name" value="CELL WALL ASSEMBLY REGULATOR SMI1"/>
    <property type="match status" value="1"/>
</dbReference>